<organism evidence="2 3">
    <name type="scientific">Clostridium symbiosum (strain WAL-14163)</name>
    <dbReference type="NCBI Taxonomy" id="742740"/>
    <lineage>
        <taxon>Bacteria</taxon>
        <taxon>Bacillati</taxon>
        <taxon>Bacillota</taxon>
        <taxon>Clostridia</taxon>
        <taxon>Lachnospirales</taxon>
        <taxon>Lachnospiraceae</taxon>
        <taxon>Otoolea</taxon>
    </lineage>
</organism>
<reference evidence="2 3" key="1">
    <citation type="submission" date="2010-12" db="EMBL/GenBank/DDBJ databases">
        <title>The Genome Sequence of Clostridium symbiosum strain WAL-14163.</title>
        <authorList>
            <person name="Earl A."/>
            <person name="Ward D."/>
            <person name="Feldgarden M."/>
            <person name="Gevers D."/>
            <person name="Finegold S.M."/>
            <person name="Summanen P.H."/>
            <person name="Molitoris D.R."/>
            <person name="Vaisanen M.L."/>
            <person name="Daigneault M."/>
            <person name="Young S.K."/>
            <person name="Zeng Q."/>
            <person name="Gargeya S."/>
            <person name="Fitzgerald M."/>
            <person name="Haas B."/>
            <person name="Abouelleil A."/>
            <person name="Alvarado L."/>
            <person name="Arachchi H.M."/>
            <person name="Berlin A."/>
            <person name="Brown A."/>
            <person name="Chapman S.B."/>
            <person name="Chen Z."/>
            <person name="Dunbar C."/>
            <person name="Freedman E."/>
            <person name="Gearin G."/>
            <person name="Gellesch M."/>
            <person name="Goldberg J."/>
            <person name="Griggs A."/>
            <person name="Gujja S."/>
            <person name="Heilman E."/>
            <person name="Heiman D."/>
            <person name="Howarth C."/>
            <person name="Larson L."/>
            <person name="Lui A."/>
            <person name="MacDonald P.J.P."/>
            <person name="Mehta T."/>
            <person name="Montmayeur A."/>
            <person name="Murphy C."/>
            <person name="Neiman D."/>
            <person name="Pearson M."/>
            <person name="Priest M."/>
            <person name="Roberts A."/>
            <person name="Saif S."/>
            <person name="Shea T."/>
            <person name="Shenoy N."/>
            <person name="Sisk P."/>
            <person name="Stolte C."/>
            <person name="Sykes S."/>
            <person name="White J."/>
            <person name="Yandava C."/>
            <person name="Nusbaum C."/>
            <person name="Birren B."/>
        </authorList>
    </citation>
    <scope>NUCLEOTIDE SEQUENCE [LARGE SCALE GENOMIC DNA]</scope>
    <source>
        <strain evidence="2 3">WAL-14163</strain>
    </source>
</reference>
<accession>E7GGJ8</accession>
<keyword evidence="1" id="KW-0812">Transmembrane</keyword>
<feature type="transmembrane region" description="Helical" evidence="1">
    <location>
        <begin position="82"/>
        <end position="100"/>
    </location>
</feature>
<name>E7GGJ8_CLOS6</name>
<dbReference type="HOGENOM" id="CLU_1755705_0_0_9"/>
<keyword evidence="3" id="KW-1185">Reference proteome</keyword>
<evidence type="ECO:0000313" key="2">
    <source>
        <dbReference type="EMBL" id="EGA96120.1"/>
    </source>
</evidence>
<gene>
    <name evidence="2" type="ORF">HMPREF9474_00048</name>
</gene>
<keyword evidence="1" id="KW-0472">Membrane</keyword>
<dbReference type="STRING" id="1512.GCA_900049235_00062"/>
<dbReference type="Proteomes" id="UP000002970">
    <property type="component" value="Unassembled WGS sequence"/>
</dbReference>
<keyword evidence="1" id="KW-1133">Transmembrane helix</keyword>
<evidence type="ECO:0000256" key="1">
    <source>
        <dbReference type="SAM" id="Phobius"/>
    </source>
</evidence>
<comment type="caution">
    <text evidence="2">The sequence shown here is derived from an EMBL/GenBank/DDBJ whole genome shotgun (WGS) entry which is preliminary data.</text>
</comment>
<protein>
    <submittedName>
        <fullName evidence="2">Uncharacterized protein</fullName>
    </submittedName>
</protein>
<sequence length="148" mass="17017">MEFAQWSWYMLSPKSMVTQEQFTDKMQRGREMNHKKPLYIPVNTPDYDAVISGVGTVELGIFTSVTAVVIVVGIILSQLVSILFAVVLGLTIIGITILTVKRDAHNENFFMIMKIIRSYKKRQKKYMYVYSNIYEIPLKGEDKGEEIQ</sequence>
<proteinExistence type="predicted"/>
<dbReference type="AlphaFoldDB" id="E7GGJ8"/>
<feature type="transmembrane region" description="Helical" evidence="1">
    <location>
        <begin position="59"/>
        <end position="76"/>
    </location>
</feature>
<evidence type="ECO:0000313" key="3">
    <source>
        <dbReference type="Proteomes" id="UP000002970"/>
    </source>
</evidence>
<dbReference type="EMBL" id="ADLQ01000001">
    <property type="protein sequence ID" value="EGA96120.1"/>
    <property type="molecule type" value="Genomic_DNA"/>
</dbReference>